<feature type="compositionally biased region" description="Polar residues" evidence="1">
    <location>
        <begin position="601"/>
        <end position="629"/>
    </location>
</feature>
<evidence type="ECO:0000256" key="1">
    <source>
        <dbReference type="SAM" id="MobiDB-lite"/>
    </source>
</evidence>
<feature type="domain" description="Protein kinase" evidence="2">
    <location>
        <begin position="157"/>
        <end position="515"/>
    </location>
</feature>
<dbReference type="EMBL" id="JAJVCZ030000013">
    <property type="protein sequence ID" value="KAL0253078.1"/>
    <property type="molecule type" value="Genomic_DNA"/>
</dbReference>
<evidence type="ECO:0000313" key="3">
    <source>
        <dbReference type="EMBL" id="KAL0253078.1"/>
    </source>
</evidence>
<dbReference type="PANTHER" id="PTHR34706:SF1">
    <property type="entry name" value="VWFA DOMAIN-CONTAINING PROTEIN"/>
    <property type="match status" value="1"/>
</dbReference>
<protein>
    <recommendedName>
        <fullName evidence="2">Protein kinase domain-containing protein</fullName>
    </recommendedName>
</protein>
<dbReference type="PANTHER" id="PTHR34706">
    <property type="entry name" value="SLR1338 PROTEIN"/>
    <property type="match status" value="1"/>
</dbReference>
<comment type="caution">
    <text evidence="3">The sequence shown here is derived from an EMBL/GenBank/DDBJ whole genome shotgun (WGS) entry which is preliminary data.</text>
</comment>
<dbReference type="InterPro" id="IPR000719">
    <property type="entry name" value="Prot_kinase_dom"/>
</dbReference>
<dbReference type="SMART" id="SM00220">
    <property type="entry name" value="S_TKc"/>
    <property type="match status" value="1"/>
</dbReference>
<evidence type="ECO:0000259" key="2">
    <source>
        <dbReference type="PROSITE" id="PS50011"/>
    </source>
</evidence>
<evidence type="ECO:0000313" key="4">
    <source>
        <dbReference type="Proteomes" id="UP001430584"/>
    </source>
</evidence>
<feature type="compositionally biased region" description="Basic and acidic residues" evidence="1">
    <location>
        <begin position="580"/>
        <end position="597"/>
    </location>
</feature>
<feature type="region of interest" description="Disordered" evidence="1">
    <location>
        <begin position="515"/>
        <end position="633"/>
    </location>
</feature>
<dbReference type="SUPFAM" id="SSF56112">
    <property type="entry name" value="Protein kinase-like (PK-like)"/>
    <property type="match status" value="1"/>
</dbReference>
<gene>
    <name evidence="3" type="ORF">SLS55_010528</name>
</gene>
<organism evidence="3 4">
    <name type="scientific">Diplodia seriata</name>
    <dbReference type="NCBI Taxonomy" id="420778"/>
    <lineage>
        <taxon>Eukaryota</taxon>
        <taxon>Fungi</taxon>
        <taxon>Dikarya</taxon>
        <taxon>Ascomycota</taxon>
        <taxon>Pezizomycotina</taxon>
        <taxon>Dothideomycetes</taxon>
        <taxon>Dothideomycetes incertae sedis</taxon>
        <taxon>Botryosphaeriales</taxon>
        <taxon>Botryosphaeriaceae</taxon>
        <taxon>Diplodia</taxon>
    </lineage>
</organism>
<proteinExistence type="predicted"/>
<reference evidence="3 4" key="1">
    <citation type="submission" date="2024-02" db="EMBL/GenBank/DDBJ databases">
        <title>De novo assembly and annotation of 12 fungi associated with fruit tree decline syndrome in Ontario, Canada.</title>
        <authorList>
            <person name="Sulman M."/>
            <person name="Ellouze W."/>
            <person name="Ilyukhin E."/>
        </authorList>
    </citation>
    <scope>NUCLEOTIDE SEQUENCE [LARGE SCALE GENOMIC DNA]</scope>
    <source>
        <strain evidence="3 4">FDS-637</strain>
    </source>
</reference>
<dbReference type="RefSeq" id="XP_066627722.1">
    <property type="nucleotide sequence ID" value="XM_066781910.1"/>
</dbReference>
<dbReference type="PROSITE" id="PS50011">
    <property type="entry name" value="PROTEIN_KINASE_DOM"/>
    <property type="match status" value="1"/>
</dbReference>
<dbReference type="InterPro" id="IPR011009">
    <property type="entry name" value="Kinase-like_dom_sf"/>
</dbReference>
<accession>A0ABR3BXH1</accession>
<sequence>MANARLDRELHQEFHDWIESQWMKGFGAPDLTANSVYVPQQRIDEYFKAGRNVGQILQRLNPDGNLKTYQSTIVKDYSRVLCILLLLGQGHQIEIFVRHTSLCDTRLPFEQKPAHFPVDDDGVDFFDRFKEVQWQFCAQPLTYNMNLVYEDARILPIMTKDPIGTGGSAQIFKITLHQAYDELDPHGGSEKKNPSSRHAHTYALKTYCTRDAKSYYANEISAFRRVLAAGSNQGFVPGLIGFHGNFIHGGTHNVLLEYADKGTLEQYFKEAPPPNTEDEIVSFWRGLFYPIFALLKIHNLEDQDLDNPNVFQGWHQDIKPENILVIGSGRASPYKYEFKLADLGLSHFKRPKSTTGEATDMDTYGTRTYGELRLPFAVCILAEVDPGAPESYRCDSLVGPANLRVSKSVDIWSLGCVYSEAATWLVLGKEGLEQYRADRRKETDSIPGFNESGCFHDGETFLKSVERTHAKIVATKRKTDHITRDVLQTLVQDMLGVETVRPNAQALWMKSQRLLKQAKGPRQSSMWSTSTESPTSSRAPTVQDIPPESQVGATVTFPTQPEHASVSRRGTRIDNSNFTGERKRLENSPERISEKTPDAASPSNTASLSEKQSSNGTSSLNGRSSTSKRNNPDVYWSVHDANLWKDTQRKRGLRSRSAPQGGETYTEMINKRDHVSTCKRRDQVQHSGVLTDNRQVFIVDDSNSMRAADWSKLTSRFSLLAYIVKKADDDGLDLYFSSSKKRNNSTKSSELTQIVQNRARGSMGPDNLSTVLQTVLKASRKTVFRTGGSKGFLGIGASPKKKPMTCYILTDGAWCLDKASDIETMIVDFVDELLRKDSEPTDFGIQFISFGNHQEGLANLERLDSQLNLKRDIVDTETADGNVWKMLLGSINKQFDEDEEEQSPDGFDRSASVRKSAHPYS</sequence>
<dbReference type="Gene3D" id="1.10.510.10">
    <property type="entry name" value="Transferase(Phosphotransferase) domain 1"/>
    <property type="match status" value="1"/>
</dbReference>
<feature type="region of interest" description="Disordered" evidence="1">
    <location>
        <begin position="895"/>
        <end position="921"/>
    </location>
</feature>
<name>A0ABR3BXH1_9PEZI</name>
<feature type="region of interest" description="Disordered" evidence="1">
    <location>
        <begin position="647"/>
        <end position="674"/>
    </location>
</feature>
<dbReference type="GeneID" id="92014613"/>
<keyword evidence="4" id="KW-1185">Reference proteome</keyword>
<feature type="compositionally biased region" description="Polar residues" evidence="1">
    <location>
        <begin position="522"/>
        <end position="540"/>
    </location>
</feature>
<dbReference type="Proteomes" id="UP001430584">
    <property type="component" value="Unassembled WGS sequence"/>
</dbReference>